<dbReference type="InterPro" id="IPR026838">
    <property type="entry name" value="YheC/D"/>
</dbReference>
<dbReference type="Pfam" id="PF14398">
    <property type="entry name" value="ATPgrasp_YheCD"/>
    <property type="match status" value="1"/>
</dbReference>
<dbReference type="EMBL" id="CAJVAS010000016">
    <property type="protein sequence ID" value="CAG7635963.1"/>
    <property type="molecule type" value="Genomic_DNA"/>
</dbReference>
<dbReference type="Proteomes" id="UP000693672">
    <property type="component" value="Unassembled WGS sequence"/>
</dbReference>
<comment type="caution">
    <text evidence="1">The sequence shown here is derived from an EMBL/GenBank/DDBJ whole genome shotgun (WGS) entry which is preliminary data.</text>
</comment>
<accession>A0A916NR41</accession>
<keyword evidence="2" id="KW-1185">Reference proteome</keyword>
<evidence type="ECO:0000313" key="2">
    <source>
        <dbReference type="Proteomes" id="UP000693672"/>
    </source>
</evidence>
<dbReference type="RefSeq" id="WP_218093458.1">
    <property type="nucleotide sequence ID" value="NZ_CAJVAS010000016.1"/>
</dbReference>
<organism evidence="1 2">
    <name type="scientific">Paenibacillus solanacearum</name>
    <dbReference type="NCBI Taxonomy" id="2048548"/>
    <lineage>
        <taxon>Bacteria</taxon>
        <taxon>Bacillati</taxon>
        <taxon>Bacillota</taxon>
        <taxon>Bacilli</taxon>
        <taxon>Bacillales</taxon>
        <taxon>Paenibacillaceae</taxon>
        <taxon>Paenibacillus</taxon>
    </lineage>
</organism>
<proteinExistence type="predicted"/>
<reference evidence="1" key="1">
    <citation type="submission" date="2021-06" db="EMBL/GenBank/DDBJ databases">
        <authorList>
            <person name="Criscuolo A."/>
        </authorList>
    </citation>
    <scope>NUCLEOTIDE SEQUENCE</scope>
    <source>
        <strain evidence="1">CIP111600</strain>
    </source>
</reference>
<sequence length="266" mass="30020">MANTRNSVASKLLKARMLLGHPELAKHVPVTRSYTPSQLHDMLKRYGMVYVKPDVGSQGIGVMRVEKQGSTYRYQSGMKQHTFSSFQDMVRSLTSRIGAERYLIQKGIHLLRYQKRPFDFRVMIQKSPARQWEATGTAARLAHPNKAVTNGSQGGTIYAAKDLLKPFAGDQKTAALLYRLNRLARLTAARIGRTYPAMNELGLDVGIDRHLKPWILEVNTRPDPCPFTKLDNKDAIRKIVAYAKAYGRRYPLVCNKSKKAPCCGRK</sequence>
<gene>
    <name evidence="1" type="primary">yheD_4</name>
    <name evidence="1" type="ORF">PAESOLCIP111_03724</name>
</gene>
<evidence type="ECO:0000313" key="1">
    <source>
        <dbReference type="EMBL" id="CAG7635963.1"/>
    </source>
</evidence>
<protein>
    <submittedName>
        <fullName evidence="1">Endospore coat-associated protein YheD</fullName>
    </submittedName>
</protein>
<dbReference type="AlphaFoldDB" id="A0A916NR41"/>
<name>A0A916NR41_9BACL</name>